<organism evidence="1 2">
    <name type="scientific">Aeromonas sobria</name>
    <dbReference type="NCBI Taxonomy" id="646"/>
    <lineage>
        <taxon>Bacteria</taxon>
        <taxon>Pseudomonadati</taxon>
        <taxon>Pseudomonadota</taxon>
        <taxon>Gammaproteobacteria</taxon>
        <taxon>Aeromonadales</taxon>
        <taxon>Aeromonadaceae</taxon>
        <taxon>Aeromonas</taxon>
    </lineage>
</organism>
<reference evidence="1 2" key="1">
    <citation type="journal article" date="2017" name="Front. Microbiol.">
        <title>Strong Genomic and Phenotypic Heterogeneity in the Aeromonas sobria Species Complex.</title>
        <authorList>
            <person name="Gauthier J."/>
            <person name="Vincent A.T."/>
            <person name="Charette S.J."/>
            <person name="Derome N."/>
        </authorList>
    </citation>
    <scope>NUCLEOTIDE SEQUENCE [LARGE SCALE GENOMIC DNA]</scope>
    <source>
        <strain evidence="1 2">JF2635</strain>
    </source>
</reference>
<dbReference type="RefSeq" id="WP_101320325.1">
    <property type="nucleotide sequence ID" value="NZ_CAWNSS010000067.1"/>
</dbReference>
<name>A0A2N3IP13_AERSO</name>
<dbReference type="Proteomes" id="UP000233526">
    <property type="component" value="Unassembled WGS sequence"/>
</dbReference>
<protein>
    <submittedName>
        <fullName evidence="1">Uncharacterized protein</fullName>
    </submittedName>
</protein>
<gene>
    <name evidence="1" type="ORF">AOX56_05830</name>
</gene>
<proteinExistence type="predicted"/>
<evidence type="ECO:0000313" key="1">
    <source>
        <dbReference type="EMBL" id="PKQ72831.1"/>
    </source>
</evidence>
<dbReference type="EMBL" id="LJZX01000067">
    <property type="protein sequence ID" value="PKQ72831.1"/>
    <property type="molecule type" value="Genomic_DNA"/>
</dbReference>
<dbReference type="AlphaFoldDB" id="A0A2N3IP13"/>
<evidence type="ECO:0000313" key="2">
    <source>
        <dbReference type="Proteomes" id="UP000233526"/>
    </source>
</evidence>
<comment type="caution">
    <text evidence="1">The sequence shown here is derived from an EMBL/GenBank/DDBJ whole genome shotgun (WGS) entry which is preliminary data.</text>
</comment>
<accession>A0A2N3IP13</accession>
<sequence>MIDVASFNVGADAIVAMLREGKDEVACFECGNLLQRLMPLMADLPAELQSSLLHLAKQLLQCQERHDWTGLCDYLEFELPALLDEIDSALR</sequence>